<feature type="chain" id="PRO_5001641269" evidence="1">
    <location>
        <begin position="22"/>
        <end position="86"/>
    </location>
</feature>
<reference evidence="3" key="1">
    <citation type="journal article" date="2014" name="Proc. Natl. Acad. Sci. U.S.A.">
        <title>Extensive sampling of basidiomycete genomes demonstrates inadequacy of the white-rot/brown-rot paradigm for wood decay fungi.</title>
        <authorList>
            <person name="Riley R."/>
            <person name="Salamov A.A."/>
            <person name="Brown D.W."/>
            <person name="Nagy L.G."/>
            <person name="Floudas D."/>
            <person name="Held B.W."/>
            <person name="Levasseur A."/>
            <person name="Lombard V."/>
            <person name="Morin E."/>
            <person name="Otillar R."/>
            <person name="Lindquist E.A."/>
            <person name="Sun H."/>
            <person name="LaButti K.M."/>
            <person name="Schmutz J."/>
            <person name="Jabbour D."/>
            <person name="Luo H."/>
            <person name="Baker S.E."/>
            <person name="Pisabarro A.G."/>
            <person name="Walton J.D."/>
            <person name="Blanchette R.A."/>
            <person name="Henrissat B."/>
            <person name="Martin F."/>
            <person name="Cullen D."/>
            <person name="Hibbett D.S."/>
            <person name="Grigoriev I.V."/>
        </authorList>
    </citation>
    <scope>NUCLEOTIDE SEQUENCE [LARGE SCALE GENOMIC DNA]</scope>
    <source>
        <strain evidence="3">FD-172 SS1</strain>
    </source>
</reference>
<evidence type="ECO:0000313" key="3">
    <source>
        <dbReference type="Proteomes" id="UP000027195"/>
    </source>
</evidence>
<evidence type="ECO:0000256" key="1">
    <source>
        <dbReference type="SAM" id="SignalP"/>
    </source>
</evidence>
<keyword evidence="3" id="KW-1185">Reference proteome</keyword>
<organism evidence="2 3">
    <name type="scientific">Botryobasidium botryosum (strain FD-172 SS1)</name>
    <dbReference type="NCBI Taxonomy" id="930990"/>
    <lineage>
        <taxon>Eukaryota</taxon>
        <taxon>Fungi</taxon>
        <taxon>Dikarya</taxon>
        <taxon>Basidiomycota</taxon>
        <taxon>Agaricomycotina</taxon>
        <taxon>Agaricomycetes</taxon>
        <taxon>Cantharellales</taxon>
        <taxon>Botryobasidiaceae</taxon>
        <taxon>Botryobasidium</taxon>
    </lineage>
</organism>
<proteinExistence type="predicted"/>
<evidence type="ECO:0000313" key="2">
    <source>
        <dbReference type="EMBL" id="KDQ09337.1"/>
    </source>
</evidence>
<gene>
    <name evidence="2" type="ORF">BOTBODRAFT_528028</name>
</gene>
<sequence>MHAIAIGILIVVCQLFWLTNGKRPSLEIIQQYTEQYCTSDTPDAVKGALMAVFPATSGTLKDEDCDLILQIVLDNMGNHPAAKPSE</sequence>
<dbReference type="HOGENOM" id="CLU_2497595_0_0_1"/>
<feature type="signal peptide" evidence="1">
    <location>
        <begin position="1"/>
        <end position="21"/>
    </location>
</feature>
<protein>
    <submittedName>
        <fullName evidence="2">Uncharacterized protein</fullName>
    </submittedName>
</protein>
<accession>A0A067MBW2</accession>
<keyword evidence="1" id="KW-0732">Signal</keyword>
<dbReference type="AlphaFoldDB" id="A0A067MBW2"/>
<dbReference type="InParanoid" id="A0A067MBW2"/>
<name>A0A067MBW2_BOTB1</name>
<dbReference type="EMBL" id="KL198079">
    <property type="protein sequence ID" value="KDQ09337.1"/>
    <property type="molecule type" value="Genomic_DNA"/>
</dbReference>
<dbReference type="Proteomes" id="UP000027195">
    <property type="component" value="Unassembled WGS sequence"/>
</dbReference>